<protein>
    <recommendedName>
        <fullName evidence="11">Acyl-[acyl-carrier-protein] hydrolase</fullName>
        <ecNumber evidence="11">3.1.2.-</ecNumber>
    </recommendedName>
</protein>
<dbReference type="Pfam" id="PF20791">
    <property type="entry name" value="Acyl-ACP_TE_C"/>
    <property type="match status" value="1"/>
</dbReference>
<evidence type="ECO:0000313" key="15">
    <source>
        <dbReference type="Proteomes" id="UP001202328"/>
    </source>
</evidence>
<dbReference type="SUPFAM" id="SSF54637">
    <property type="entry name" value="Thioesterase/thiol ester dehydrase-isomerase"/>
    <property type="match status" value="2"/>
</dbReference>
<keyword evidence="10 11" id="KW-0275">Fatty acid biosynthesis</keyword>
<keyword evidence="15" id="KW-1185">Reference proteome</keyword>
<dbReference type="InterPro" id="IPR049427">
    <property type="entry name" value="Acyl-ACP_TE_C"/>
</dbReference>
<comment type="caution">
    <text evidence="14">The sequence shown here is derived from an EMBL/GenBank/DDBJ whole genome shotgun (WGS) entry which is preliminary data.</text>
</comment>
<keyword evidence="8" id="KW-0809">Transit peptide</keyword>
<comment type="subcellular location">
    <subcellularLocation>
        <location evidence="1 11">Plastid</location>
        <location evidence="1 11">Chloroplast</location>
    </subcellularLocation>
</comment>
<keyword evidence="6 11" id="KW-0378">Hydrolase</keyword>
<comment type="function">
    <text evidence="11">Plays an essential role in chain termination during de novo fatty acid synthesis.</text>
</comment>
<evidence type="ECO:0000256" key="9">
    <source>
        <dbReference type="ARBA" id="ARBA00023098"/>
    </source>
</evidence>
<evidence type="ECO:0000256" key="4">
    <source>
        <dbReference type="ARBA" id="ARBA00022528"/>
    </source>
</evidence>
<dbReference type="GO" id="GO:0000036">
    <property type="term" value="F:acyl carrier activity"/>
    <property type="evidence" value="ECO:0007669"/>
    <property type="project" value="TreeGrafter"/>
</dbReference>
<dbReference type="EMBL" id="JAJJMB010010315">
    <property type="protein sequence ID" value="KAI3909726.1"/>
    <property type="molecule type" value="Genomic_DNA"/>
</dbReference>
<dbReference type="Gene3D" id="3.10.129.10">
    <property type="entry name" value="Hotdog Thioesterase"/>
    <property type="match status" value="1"/>
</dbReference>
<evidence type="ECO:0000256" key="11">
    <source>
        <dbReference type="RuleBase" id="RU363096"/>
    </source>
</evidence>
<dbReference type="GO" id="GO:0016297">
    <property type="term" value="F:fatty acyl-[ACP] hydrolase activity"/>
    <property type="evidence" value="ECO:0007669"/>
    <property type="project" value="InterPro"/>
</dbReference>
<gene>
    <name evidence="14" type="ORF">MKW98_014143</name>
</gene>
<feature type="domain" description="Acyl-ACP thioesterase N-terminal hotdog" evidence="12">
    <location>
        <begin position="62"/>
        <end position="196"/>
    </location>
</feature>
<keyword evidence="3 11" id="KW-0444">Lipid biosynthesis</keyword>
<keyword evidence="9 11" id="KW-0443">Lipid metabolism</keyword>
<evidence type="ECO:0000256" key="2">
    <source>
        <dbReference type="ARBA" id="ARBA00006500"/>
    </source>
</evidence>
<proteinExistence type="inferred from homology"/>
<dbReference type="EC" id="3.1.2.-" evidence="11"/>
<sequence>MVPTRTIAASSTFSPANYTPTTKISVRSDNVIPLCMKSNTKPAFRGLLVKLVEAPVKNINDYIYRQNFTIRSFEIGSNQMATIGALLNHLQDSIANNVRAAGLLGDGFGATPEMTRRNLIWVVAKMQVLVDRYPAWGDVVQIDNWFADSSAKNGIANHWLLRDANTGETLAQANSVWIMMNKKTRKVSKFPEEVRGELAPITMDYCVSEDIKLSKLHDNTADFLQTGLTARWSDLDINHHVNFAKYIGWILENVPILKTHELFDLVLEFKRECREGDELKSLTTFVEHGGNAECEHMLQLENGSEVMRGRTKWRPNIMDNI</sequence>
<evidence type="ECO:0000313" key="14">
    <source>
        <dbReference type="EMBL" id="KAI3909726.1"/>
    </source>
</evidence>
<evidence type="ECO:0000256" key="3">
    <source>
        <dbReference type="ARBA" id="ARBA00022516"/>
    </source>
</evidence>
<keyword evidence="4 11" id="KW-0150">Chloroplast</keyword>
<evidence type="ECO:0000256" key="6">
    <source>
        <dbReference type="ARBA" id="ARBA00022801"/>
    </source>
</evidence>
<organism evidence="14 15">
    <name type="scientific">Papaver atlanticum</name>
    <dbReference type="NCBI Taxonomy" id="357466"/>
    <lineage>
        <taxon>Eukaryota</taxon>
        <taxon>Viridiplantae</taxon>
        <taxon>Streptophyta</taxon>
        <taxon>Embryophyta</taxon>
        <taxon>Tracheophyta</taxon>
        <taxon>Spermatophyta</taxon>
        <taxon>Magnoliopsida</taxon>
        <taxon>Ranunculales</taxon>
        <taxon>Papaveraceae</taxon>
        <taxon>Papaveroideae</taxon>
        <taxon>Papaver</taxon>
    </lineage>
</organism>
<keyword evidence="5 11" id="KW-0934">Plastid</keyword>
<dbReference type="InterPro" id="IPR029069">
    <property type="entry name" value="HotDog_dom_sf"/>
</dbReference>
<dbReference type="Pfam" id="PF01643">
    <property type="entry name" value="Acyl-ACP_TE"/>
    <property type="match status" value="1"/>
</dbReference>
<evidence type="ECO:0000256" key="10">
    <source>
        <dbReference type="ARBA" id="ARBA00023160"/>
    </source>
</evidence>
<dbReference type="PANTHER" id="PTHR31727">
    <property type="entry name" value="OLEOYL-ACYL CARRIER PROTEIN THIOESTERASE 1, CHLOROPLASTIC"/>
    <property type="match status" value="1"/>
</dbReference>
<dbReference type="InterPro" id="IPR045023">
    <property type="entry name" value="FATA/B"/>
</dbReference>
<evidence type="ECO:0000256" key="7">
    <source>
        <dbReference type="ARBA" id="ARBA00022832"/>
    </source>
</evidence>
<evidence type="ECO:0000256" key="8">
    <source>
        <dbReference type="ARBA" id="ARBA00022946"/>
    </source>
</evidence>
<evidence type="ECO:0000259" key="13">
    <source>
        <dbReference type="Pfam" id="PF20791"/>
    </source>
</evidence>
<accession>A0AAD4SKI7</accession>
<reference evidence="14" key="1">
    <citation type="submission" date="2022-04" db="EMBL/GenBank/DDBJ databases">
        <title>A functionally conserved STORR gene fusion in Papaver species that diverged 16.8 million years ago.</title>
        <authorList>
            <person name="Catania T."/>
        </authorList>
    </citation>
    <scope>NUCLEOTIDE SEQUENCE</scope>
    <source>
        <strain evidence="14">S-188037</strain>
    </source>
</reference>
<dbReference type="Proteomes" id="UP001202328">
    <property type="component" value="Unassembled WGS sequence"/>
</dbReference>
<name>A0AAD4SKI7_9MAGN</name>
<dbReference type="InterPro" id="IPR002864">
    <property type="entry name" value="Acyl-ACP_thioesterase_NHD"/>
</dbReference>
<feature type="domain" description="Acyl-ACP thioesterase-like C-terminal" evidence="13">
    <location>
        <begin position="221"/>
        <end position="314"/>
    </location>
</feature>
<evidence type="ECO:0000259" key="12">
    <source>
        <dbReference type="Pfam" id="PF01643"/>
    </source>
</evidence>
<dbReference type="AlphaFoldDB" id="A0AAD4SKI7"/>
<dbReference type="GO" id="GO:0009507">
    <property type="term" value="C:chloroplast"/>
    <property type="evidence" value="ECO:0007669"/>
    <property type="project" value="UniProtKB-SubCell"/>
</dbReference>
<evidence type="ECO:0000256" key="5">
    <source>
        <dbReference type="ARBA" id="ARBA00022640"/>
    </source>
</evidence>
<keyword evidence="7 11" id="KW-0276">Fatty acid metabolism</keyword>
<comment type="similarity">
    <text evidence="2 11">Belongs to the acyl-ACP thioesterase family.</text>
</comment>
<dbReference type="PANTHER" id="PTHR31727:SF11">
    <property type="entry name" value="ACYL-[ACYL-CARRIER-PROTEIN] HYDROLASE"/>
    <property type="match status" value="1"/>
</dbReference>
<evidence type="ECO:0000256" key="1">
    <source>
        <dbReference type="ARBA" id="ARBA00004229"/>
    </source>
</evidence>